<protein>
    <recommendedName>
        <fullName evidence="2">Integrase catalytic domain-containing protein</fullName>
    </recommendedName>
</protein>
<dbReference type="EMBL" id="UOGD01000083">
    <property type="protein sequence ID" value="VAX17732.1"/>
    <property type="molecule type" value="Genomic_DNA"/>
</dbReference>
<sequence>MGFDSDNGGEFLNWHLLSYFTKRRKPVQYTRSRAYQKNDNAHIEGKNWTHIRQYLGYMRFDDPRLVDLMNDLYENEWSYFFNFFIPSVKLISKERIDSREKKKYDIA</sequence>
<organism evidence="1">
    <name type="scientific">hydrothermal vent metagenome</name>
    <dbReference type="NCBI Taxonomy" id="652676"/>
    <lineage>
        <taxon>unclassified sequences</taxon>
        <taxon>metagenomes</taxon>
        <taxon>ecological metagenomes</taxon>
    </lineage>
</organism>
<dbReference type="AlphaFoldDB" id="A0A3B1BP06"/>
<evidence type="ECO:0008006" key="2">
    <source>
        <dbReference type="Google" id="ProtNLM"/>
    </source>
</evidence>
<accession>A0A3B1BP06</accession>
<dbReference type="SUPFAM" id="SSF53098">
    <property type="entry name" value="Ribonuclease H-like"/>
    <property type="match status" value="1"/>
</dbReference>
<reference evidence="1" key="1">
    <citation type="submission" date="2018-06" db="EMBL/GenBank/DDBJ databases">
        <authorList>
            <person name="Zhirakovskaya E."/>
        </authorList>
    </citation>
    <scope>NUCLEOTIDE SEQUENCE</scope>
</reference>
<name>A0A3B1BP06_9ZZZZ</name>
<evidence type="ECO:0000313" key="1">
    <source>
        <dbReference type="EMBL" id="VAX17732.1"/>
    </source>
</evidence>
<gene>
    <name evidence="1" type="ORF">MNBD_IGNAVI01-2990</name>
</gene>
<dbReference type="InterPro" id="IPR012337">
    <property type="entry name" value="RNaseH-like_sf"/>
</dbReference>
<proteinExistence type="predicted"/>